<dbReference type="RefSeq" id="WP_170860841.1">
    <property type="nucleotide sequence ID" value="NZ_FQWB01000001.1"/>
</dbReference>
<reference evidence="2" key="1">
    <citation type="submission" date="2016-11" db="EMBL/GenBank/DDBJ databases">
        <authorList>
            <person name="Varghese N."/>
            <person name="Submissions S."/>
        </authorList>
    </citation>
    <scope>NUCLEOTIDE SEQUENCE [LARGE SCALE GENOMIC DNA]</scope>
    <source>
        <strain evidence="2">DSM 19978</strain>
    </source>
</reference>
<accession>A0A1M5DST5</accession>
<sequence>MGLVNFKDSVNPVLDASNEEFKKWIEIMENRCWVNDNLFSLNPISWNL</sequence>
<gene>
    <name evidence="1" type="ORF">SAMN05443549_10162</name>
</gene>
<evidence type="ECO:0000313" key="1">
    <source>
        <dbReference type="EMBL" id="SHF70098.1"/>
    </source>
</evidence>
<proteinExistence type="predicted"/>
<dbReference type="Proteomes" id="UP000184516">
    <property type="component" value="Unassembled WGS sequence"/>
</dbReference>
<protein>
    <submittedName>
        <fullName evidence="1">Uncharacterized protein</fullName>
    </submittedName>
</protein>
<dbReference type="EMBL" id="FQWB01000001">
    <property type="protein sequence ID" value="SHF70098.1"/>
    <property type="molecule type" value="Genomic_DNA"/>
</dbReference>
<name>A0A1M5DST5_9FLAO</name>
<keyword evidence="2" id="KW-1185">Reference proteome</keyword>
<organism evidence="1 2">
    <name type="scientific">Flavobacterium fluvii</name>
    <dbReference type="NCBI Taxonomy" id="468056"/>
    <lineage>
        <taxon>Bacteria</taxon>
        <taxon>Pseudomonadati</taxon>
        <taxon>Bacteroidota</taxon>
        <taxon>Flavobacteriia</taxon>
        <taxon>Flavobacteriales</taxon>
        <taxon>Flavobacteriaceae</taxon>
        <taxon>Flavobacterium</taxon>
    </lineage>
</organism>
<dbReference type="STRING" id="468056.SAMN05443549_10162"/>
<evidence type="ECO:0000313" key="2">
    <source>
        <dbReference type="Proteomes" id="UP000184516"/>
    </source>
</evidence>
<dbReference type="AlphaFoldDB" id="A0A1M5DST5"/>